<keyword evidence="2" id="KW-0732">Signal</keyword>
<dbReference type="Pfam" id="PF02009">
    <property type="entry name" value="RIFIN"/>
    <property type="match status" value="1"/>
</dbReference>
<feature type="transmembrane region" description="Helical" evidence="1">
    <location>
        <begin position="310"/>
        <end position="332"/>
    </location>
</feature>
<keyword evidence="1" id="KW-1133">Transmembrane helix</keyword>
<evidence type="ECO:0000256" key="1">
    <source>
        <dbReference type="SAM" id="Phobius"/>
    </source>
</evidence>
<dbReference type="Proteomes" id="UP000027581">
    <property type="component" value="Unassembled WGS sequence"/>
</dbReference>
<dbReference type="InterPro" id="IPR006373">
    <property type="entry name" value="VSA_Rifin"/>
</dbReference>
<dbReference type="VEuPathDB" id="PlasmoDB:PRCDC_0028500"/>
<reference evidence="3" key="2">
    <citation type="submission" date="2014-05" db="EMBL/GenBank/DDBJ databases">
        <title>The genome sequences of chimpanzee malaria parasites reveal the path to human adaptation.</title>
        <authorList>
            <person name="Otto T.D."/>
            <person name="Rayner J.C."/>
            <person name="Boehme U."/>
            <person name="Pain A."/>
            <person name="Spottiswoode N."/>
            <person name="Sanders M."/>
            <person name="Quail M."/>
            <person name="Ollomo B."/>
            <person name="Renaud F."/>
            <person name="Thomas A.W."/>
            <person name="Prugnolle F."/>
            <person name="Conway D.J."/>
            <person name="Newbold C."/>
            <person name="Berriman M."/>
        </authorList>
    </citation>
    <scope>NUCLEOTIDE SEQUENCE [LARGE SCALE GENOMIC DNA]</scope>
    <source>
        <strain evidence="3">CDC</strain>
    </source>
</reference>
<feature type="signal peptide" evidence="2">
    <location>
        <begin position="1"/>
        <end position="24"/>
    </location>
</feature>
<keyword evidence="1" id="KW-0812">Transmembrane</keyword>
<proteinExistence type="predicted"/>
<evidence type="ECO:0000256" key="2">
    <source>
        <dbReference type="SAM" id="SignalP"/>
    </source>
</evidence>
<sequence length="346" mass="38831">MKVHYFNILLFALPLNILVKKCHVRSTQKNPSITQKIPTTRRLCECDPYMPNYDNDLEMKEVMDNFSKQTLQRFHEYDERLQSKRKQCKDKCDKEIQKIILKDKIDKELMDKFSTLQTDIQSDAIPTCVCEKSMAEKVEKGCLRCAQNLGGIVVPSSGVIGEIGAFAVYAWKTTALDVATKYALTEATKAATRAGVKAVKLKIQGLRVIFSNPREGYFDISGIVTEANFNSPTALHKSAMELASKSCKFGGRESTSSFCSTIQNGDTTTFRELAEAGSAKFKTTFEAQKGAIEAAQEKAIETTFMSNQTAIIASIVAIVVIVLIMVIIYLILRYRRKKKMKKKLQK</sequence>
<dbReference type="AlphaFoldDB" id="A0A060RQH0"/>
<dbReference type="VEuPathDB" id="PlasmoDB:PRG01_0029800"/>
<keyword evidence="4" id="KW-1185">Reference proteome</keyword>
<reference evidence="3" key="1">
    <citation type="submission" date="2014-01" db="EMBL/GenBank/DDBJ databases">
        <authorList>
            <person name="Aslett M."/>
        </authorList>
    </citation>
    <scope>NUCLEOTIDE SEQUENCE</scope>
    <source>
        <strain evidence="3">CDC</strain>
    </source>
</reference>
<gene>
    <name evidence="3" type="primary">RIF</name>
    <name evidence="3" type="ORF">PRCDC_0028500</name>
</gene>
<feature type="chain" id="PRO_5001591234" evidence="2">
    <location>
        <begin position="25"/>
        <end position="346"/>
    </location>
</feature>
<protein>
    <submittedName>
        <fullName evidence="3">Rifin</fullName>
    </submittedName>
</protein>
<name>A0A060RQH0_PLARE</name>
<evidence type="ECO:0000313" key="4">
    <source>
        <dbReference type="Proteomes" id="UP000027581"/>
    </source>
</evidence>
<keyword evidence="1" id="KW-0472">Membrane</keyword>
<dbReference type="NCBIfam" id="TIGR01477">
    <property type="entry name" value="RIFIN"/>
    <property type="match status" value="1"/>
</dbReference>
<accession>A0A060RQH0</accession>
<evidence type="ECO:0000313" key="3">
    <source>
        <dbReference type="EMBL" id="CDO61649.1"/>
    </source>
</evidence>
<dbReference type="EMBL" id="HG810454">
    <property type="protein sequence ID" value="CDO61649.1"/>
    <property type="molecule type" value="Genomic_DNA"/>
</dbReference>
<organism evidence="3 4">
    <name type="scientific">Plasmodium reichenowi</name>
    <dbReference type="NCBI Taxonomy" id="5854"/>
    <lineage>
        <taxon>Eukaryota</taxon>
        <taxon>Sar</taxon>
        <taxon>Alveolata</taxon>
        <taxon>Apicomplexa</taxon>
        <taxon>Aconoidasida</taxon>
        <taxon>Haemosporida</taxon>
        <taxon>Plasmodiidae</taxon>
        <taxon>Plasmodium</taxon>
        <taxon>Plasmodium (Laverania)</taxon>
    </lineage>
</organism>